<dbReference type="EnsemblMetazoa" id="XM_038207368.1">
    <property type="protein sequence ID" value="XP_038063296.1"/>
    <property type="gene ID" value="LOC119733983"/>
</dbReference>
<feature type="region of interest" description="Disordered" evidence="1">
    <location>
        <begin position="77"/>
        <end position="141"/>
    </location>
</feature>
<dbReference type="RefSeq" id="XP_038063296.1">
    <property type="nucleotide sequence ID" value="XM_038207368.1"/>
</dbReference>
<dbReference type="PANTHER" id="PTHR33769:SF2">
    <property type="entry name" value="TESTIS-EXPRESSED PROTEIN 26"/>
    <property type="match status" value="1"/>
</dbReference>
<accession>A0A914AID0</accession>
<feature type="region of interest" description="Disordered" evidence="1">
    <location>
        <begin position="354"/>
        <end position="396"/>
    </location>
</feature>
<proteinExistence type="predicted"/>
<dbReference type="OrthoDB" id="5984625at2759"/>
<evidence type="ECO:0000313" key="3">
    <source>
        <dbReference type="Proteomes" id="UP000887568"/>
    </source>
</evidence>
<evidence type="ECO:0008006" key="4">
    <source>
        <dbReference type="Google" id="ProtNLM"/>
    </source>
</evidence>
<dbReference type="AlphaFoldDB" id="A0A914AID0"/>
<feature type="compositionally biased region" description="Polar residues" evidence="1">
    <location>
        <begin position="387"/>
        <end position="396"/>
    </location>
</feature>
<dbReference type="PANTHER" id="PTHR33769">
    <property type="entry name" value="TESTIS-EXPRESSED PROTEIN 26 ISOFORM X3"/>
    <property type="match status" value="1"/>
</dbReference>
<feature type="compositionally biased region" description="Basic residues" evidence="1">
    <location>
        <begin position="83"/>
        <end position="94"/>
    </location>
</feature>
<keyword evidence="3" id="KW-1185">Reference proteome</keyword>
<sequence length="396" mass="44951">MAATEIARQVREGWGTGEADPRPDSRSEQYLTEFGGDSLTKGFGRDLLQFYGKANAEDKRRCLDLLASLTIGEELTQQAAAKKPTRPKGAKLQRPKTAMASLGRSGARQVKRTMTSYRRDFPGVIAPSAPQARPSSTDGLYKASYELDGPIGTPTYNKEFYNKGYCRPDLIRSGTSSGDRRNNPHPFESFMVWRFPKHVPKDQQIYPGEITDQMMEEILRDKCKSTYQNDFLGVPQGYHMKSAFENYVDWREKVPYSLGSSMRFSYQYPKQQDPLRGNNSRYGCNKDKHLKASGIVPLSSTHQKHLRRHTTYDRFFNKPFRPGMVEVSKAMEAGKLDEYLQMASEKERDVLMKMLDSMAKSRQPRPPSTSGSRPKSARSSARPPNQAWISNWNGPM</sequence>
<reference evidence="2" key="1">
    <citation type="submission" date="2022-11" db="UniProtKB">
        <authorList>
            <consortium name="EnsemblMetazoa"/>
        </authorList>
    </citation>
    <scope>IDENTIFICATION</scope>
</reference>
<feature type="region of interest" description="Disordered" evidence="1">
    <location>
        <begin position="1"/>
        <end position="29"/>
    </location>
</feature>
<dbReference type="OMA" id="FESFMVW"/>
<protein>
    <recommendedName>
        <fullName evidence="4">Testis-expressed protein 26</fullName>
    </recommendedName>
</protein>
<dbReference type="InterPro" id="IPR043460">
    <property type="entry name" value="MEDAG/TEX26"/>
</dbReference>
<feature type="compositionally biased region" description="Low complexity" evidence="1">
    <location>
        <begin position="368"/>
        <end position="384"/>
    </location>
</feature>
<dbReference type="GO" id="GO:0005737">
    <property type="term" value="C:cytoplasm"/>
    <property type="evidence" value="ECO:0007669"/>
    <property type="project" value="TreeGrafter"/>
</dbReference>
<evidence type="ECO:0000313" key="2">
    <source>
        <dbReference type="EnsemblMetazoa" id="XP_038063296.1"/>
    </source>
</evidence>
<name>A0A914AID0_PATMI</name>
<organism evidence="2 3">
    <name type="scientific">Patiria miniata</name>
    <name type="common">Bat star</name>
    <name type="synonym">Asterina miniata</name>
    <dbReference type="NCBI Taxonomy" id="46514"/>
    <lineage>
        <taxon>Eukaryota</taxon>
        <taxon>Metazoa</taxon>
        <taxon>Echinodermata</taxon>
        <taxon>Eleutherozoa</taxon>
        <taxon>Asterozoa</taxon>
        <taxon>Asteroidea</taxon>
        <taxon>Valvatacea</taxon>
        <taxon>Valvatida</taxon>
        <taxon>Asterinidae</taxon>
        <taxon>Patiria</taxon>
    </lineage>
</organism>
<dbReference type="Proteomes" id="UP000887568">
    <property type="component" value="Unplaced"/>
</dbReference>
<dbReference type="GeneID" id="119733983"/>
<evidence type="ECO:0000256" key="1">
    <source>
        <dbReference type="SAM" id="MobiDB-lite"/>
    </source>
</evidence>